<dbReference type="AlphaFoldDB" id="A0A927IZ93"/>
<organism evidence="1 2">
    <name type="scientific">Cellulosimicrobium arenosum</name>
    <dbReference type="NCBI Taxonomy" id="2708133"/>
    <lineage>
        <taxon>Bacteria</taxon>
        <taxon>Bacillati</taxon>
        <taxon>Actinomycetota</taxon>
        <taxon>Actinomycetes</taxon>
        <taxon>Micrococcales</taxon>
        <taxon>Promicromonosporaceae</taxon>
        <taxon>Cellulosimicrobium</taxon>
    </lineage>
</organism>
<name>A0A927IZ93_9MICO</name>
<evidence type="ECO:0000313" key="2">
    <source>
        <dbReference type="Proteomes" id="UP000610846"/>
    </source>
</evidence>
<reference evidence="1" key="2">
    <citation type="submission" date="2020-09" db="EMBL/GenBank/DDBJ databases">
        <authorList>
            <person name="Yu Y."/>
        </authorList>
    </citation>
    <scope>NUCLEOTIDE SEQUENCE</scope>
    <source>
        <strain evidence="1">KCTC 49039</strain>
    </source>
</reference>
<sequence length="159" mass="17957">MKDDDLTPYERAWRNPGEPVGWELADSEGRIEADDVLGRLVNMALYEFGETDGDWPISFDDDGFIRTLTAEGKRFDGGISIHVWPNDHPPPHVHILKRSEPDGQGVKINLKTGESEGDLPSWASQKQLKKMRALVVKHHELFANWWQKHHGGAVVVLLS</sequence>
<dbReference type="RefSeq" id="WP_191827938.1">
    <property type="nucleotide sequence ID" value="NZ_JACYHB010000003.1"/>
</dbReference>
<keyword evidence="2" id="KW-1185">Reference proteome</keyword>
<gene>
    <name evidence="1" type="ORF">IF651_04615</name>
</gene>
<dbReference type="Proteomes" id="UP000610846">
    <property type="component" value="Unassembled WGS sequence"/>
</dbReference>
<dbReference type="InterPro" id="IPR025427">
    <property type="entry name" value="DUF4160"/>
</dbReference>
<accession>A0A927IZ93</accession>
<reference evidence="1" key="1">
    <citation type="journal article" date="2018" name="Curr. Microbiol.">
        <title>Cellulosimicrobium arenosum sp. nov., Isolated from Marine Sediment Sand.</title>
        <authorList>
            <person name="Oh M."/>
            <person name="Kim J.H."/>
            <person name="Yoon J.H."/>
            <person name="Schumann P."/>
            <person name="Kim W."/>
        </authorList>
    </citation>
    <scope>NUCLEOTIDE SEQUENCE</scope>
    <source>
        <strain evidence="1">KCTC 49039</strain>
    </source>
</reference>
<comment type="caution">
    <text evidence="1">The sequence shown here is derived from an EMBL/GenBank/DDBJ whole genome shotgun (WGS) entry which is preliminary data.</text>
</comment>
<dbReference type="Pfam" id="PF13711">
    <property type="entry name" value="DUF4160"/>
    <property type="match status" value="1"/>
</dbReference>
<protein>
    <submittedName>
        <fullName evidence="1">DUF4160 domain-containing protein</fullName>
    </submittedName>
</protein>
<evidence type="ECO:0000313" key="1">
    <source>
        <dbReference type="EMBL" id="MBD8078339.1"/>
    </source>
</evidence>
<dbReference type="EMBL" id="JACYHB010000003">
    <property type="protein sequence ID" value="MBD8078339.1"/>
    <property type="molecule type" value="Genomic_DNA"/>
</dbReference>
<proteinExistence type="predicted"/>